<feature type="transmembrane region" description="Helical" evidence="1">
    <location>
        <begin position="7"/>
        <end position="27"/>
    </location>
</feature>
<name>A0ABW3S298_9BACL</name>
<proteinExistence type="predicted"/>
<keyword evidence="1" id="KW-0472">Membrane</keyword>
<dbReference type="EMBL" id="JBHTLM010000022">
    <property type="protein sequence ID" value="MFD1178888.1"/>
    <property type="molecule type" value="Genomic_DNA"/>
</dbReference>
<dbReference type="InterPro" id="IPR025945">
    <property type="entry name" value="DHHW"/>
</dbReference>
<dbReference type="Proteomes" id="UP001597262">
    <property type="component" value="Unassembled WGS sequence"/>
</dbReference>
<sequence length="403" mass="45554">MKHNSKLNIIIFLTFIFGFGIFNLALFQSDKISSLEQRVLTQKPVFTLARLFKGEFTREFDNYFADHFVFRNTLVKAGARLMNLKGLSGSNEATLVRKGGDNTVKNNTSSDAQYLILNGHSYTMFQYSSGAAEAYAKALNRFKQAAGSKVRVYSLLAPTSAEFIDNDNYKSMTDSQKKAFAHINELLDPGIVQIDAYNAMAQHIKEYVYFRTDHHWTALGAYYAYTKTMEAMGQQATPLSRYEKGNIEQFLGSAYKATLNYKLKANPDTITYYKPFVNYSFTRHLSNGKTLEQSKVVSPDYAKPSIGLYSAFLGGDFPWGEISTDNKNGKIMVVKDSYGNALIPFLLPHFEKIYIVDPRYYKESLTDFVKKQGITDVLFINNSTVARTTGIADLLNQLMDTKK</sequence>
<evidence type="ECO:0000313" key="3">
    <source>
        <dbReference type="Proteomes" id="UP001597262"/>
    </source>
</evidence>
<comment type="caution">
    <text evidence="2">The sequence shown here is derived from an EMBL/GenBank/DDBJ whole genome shotgun (WGS) entry which is preliminary data.</text>
</comment>
<organism evidence="2 3">
    <name type="scientific">Paenibacillus puldeungensis</name>
    <dbReference type="NCBI Taxonomy" id="696536"/>
    <lineage>
        <taxon>Bacteria</taxon>
        <taxon>Bacillati</taxon>
        <taxon>Bacillota</taxon>
        <taxon>Bacilli</taxon>
        <taxon>Bacillales</taxon>
        <taxon>Paenibacillaceae</taxon>
        <taxon>Paenibacillus</taxon>
    </lineage>
</organism>
<dbReference type="Pfam" id="PF14286">
    <property type="entry name" value="DHHW"/>
    <property type="match status" value="1"/>
</dbReference>
<gene>
    <name evidence="2" type="ORF">ACFQ3W_21660</name>
</gene>
<evidence type="ECO:0000256" key="1">
    <source>
        <dbReference type="SAM" id="Phobius"/>
    </source>
</evidence>
<keyword evidence="3" id="KW-1185">Reference proteome</keyword>
<keyword evidence="1" id="KW-0812">Transmembrane</keyword>
<evidence type="ECO:0000313" key="2">
    <source>
        <dbReference type="EMBL" id="MFD1178888.1"/>
    </source>
</evidence>
<dbReference type="RefSeq" id="WP_379321330.1">
    <property type="nucleotide sequence ID" value="NZ_JBHTLM010000022.1"/>
</dbReference>
<accession>A0ABW3S298</accession>
<reference evidence="3" key="1">
    <citation type="journal article" date="2019" name="Int. J. Syst. Evol. Microbiol.">
        <title>The Global Catalogue of Microorganisms (GCM) 10K type strain sequencing project: providing services to taxonomists for standard genome sequencing and annotation.</title>
        <authorList>
            <consortium name="The Broad Institute Genomics Platform"/>
            <consortium name="The Broad Institute Genome Sequencing Center for Infectious Disease"/>
            <person name="Wu L."/>
            <person name="Ma J."/>
        </authorList>
    </citation>
    <scope>NUCLEOTIDE SEQUENCE [LARGE SCALE GENOMIC DNA]</scope>
    <source>
        <strain evidence="3">CCUG 59189</strain>
    </source>
</reference>
<keyword evidence="1" id="KW-1133">Transmembrane helix</keyword>
<protein>
    <submittedName>
        <fullName evidence="2">DHHW family protein</fullName>
    </submittedName>
</protein>